<dbReference type="EMBL" id="BOQP01000052">
    <property type="protein sequence ID" value="GIM82639.1"/>
    <property type="molecule type" value="Genomic_DNA"/>
</dbReference>
<reference evidence="2" key="1">
    <citation type="submission" date="2021-03" db="EMBL/GenBank/DDBJ databases">
        <title>Whole genome shotgun sequence of Actinoplanes consettensis NBRC 14913.</title>
        <authorList>
            <person name="Komaki H."/>
            <person name="Tamura T."/>
        </authorList>
    </citation>
    <scope>NUCLEOTIDE SEQUENCE</scope>
    <source>
        <strain evidence="2">NBRC 14913</strain>
    </source>
</reference>
<evidence type="ECO:0000256" key="1">
    <source>
        <dbReference type="SAM" id="MobiDB-lite"/>
    </source>
</evidence>
<gene>
    <name evidence="2" type="ORF">Aco04nite_82520</name>
</gene>
<protein>
    <submittedName>
        <fullName evidence="2">Uncharacterized protein</fullName>
    </submittedName>
</protein>
<evidence type="ECO:0000313" key="2">
    <source>
        <dbReference type="EMBL" id="GIM82639.1"/>
    </source>
</evidence>
<sequence length="123" mass="13369">MHPMPRRLSTTLLEKEPDMPAPHNHNDLIDLAVQALAAGDRTRHQIAARLGIDPTPILDYRDEAELERTAPAPDLDVALNGLTPRGLACMRVVDGEWRYTLTKKGRARAAEIAAAEAVTGDAA</sequence>
<dbReference type="Proteomes" id="UP000680865">
    <property type="component" value="Unassembled WGS sequence"/>
</dbReference>
<comment type="caution">
    <text evidence="2">The sequence shown here is derived from an EMBL/GenBank/DDBJ whole genome shotgun (WGS) entry which is preliminary data.</text>
</comment>
<dbReference type="AlphaFoldDB" id="A0A919T2P2"/>
<proteinExistence type="predicted"/>
<accession>A0A919T2P2</accession>
<feature type="region of interest" description="Disordered" evidence="1">
    <location>
        <begin position="1"/>
        <end position="22"/>
    </location>
</feature>
<feature type="compositionally biased region" description="Basic and acidic residues" evidence="1">
    <location>
        <begin position="13"/>
        <end position="22"/>
    </location>
</feature>
<keyword evidence="3" id="KW-1185">Reference proteome</keyword>
<evidence type="ECO:0000313" key="3">
    <source>
        <dbReference type="Proteomes" id="UP000680865"/>
    </source>
</evidence>
<organism evidence="2 3">
    <name type="scientific">Winogradskya consettensis</name>
    <dbReference type="NCBI Taxonomy" id="113560"/>
    <lineage>
        <taxon>Bacteria</taxon>
        <taxon>Bacillati</taxon>
        <taxon>Actinomycetota</taxon>
        <taxon>Actinomycetes</taxon>
        <taxon>Micromonosporales</taxon>
        <taxon>Micromonosporaceae</taxon>
        <taxon>Winogradskya</taxon>
    </lineage>
</organism>
<name>A0A919T2P2_9ACTN</name>